<sequence>MRAGWESSSTKSLSYRTHIPMNDFRLYHTYFGSWSTDLGSHLLLSHAITKSFFLRKDYSSFQSYDLRPFTGDGKSTGAIMKSTPEIPPYIHLSNWIMVLGSNNYLGVVDKSQPTPIS</sequence>
<name>A0A2G2WRG9_CAPBA</name>
<comment type="caution">
    <text evidence="1">The sequence shown here is derived from an EMBL/GenBank/DDBJ whole genome shotgun (WGS) entry which is preliminary data.</text>
</comment>
<dbReference type="Proteomes" id="UP000224567">
    <property type="component" value="Unassembled WGS sequence"/>
</dbReference>
<protein>
    <submittedName>
        <fullName evidence="1">Uncharacterized protein</fullName>
    </submittedName>
</protein>
<dbReference type="OrthoDB" id="10273905at2759"/>
<gene>
    <name evidence="1" type="ORF">CQW23_12041</name>
</gene>
<dbReference type="AlphaFoldDB" id="A0A2G2WRG9"/>
<reference evidence="2" key="2">
    <citation type="journal article" date="2017" name="J. Anim. Genet.">
        <title>Multiple reference genome sequences of hot pepper reveal the massive evolution of plant disease resistance genes by retroduplication.</title>
        <authorList>
            <person name="Kim S."/>
            <person name="Park J."/>
            <person name="Yeom S.-I."/>
            <person name="Kim Y.-M."/>
            <person name="Seo E."/>
            <person name="Kim K.-T."/>
            <person name="Kim M.-S."/>
            <person name="Lee J.M."/>
            <person name="Cheong K."/>
            <person name="Shin H.-S."/>
            <person name="Kim S.-B."/>
            <person name="Han K."/>
            <person name="Lee J."/>
            <person name="Park M."/>
            <person name="Lee H.-A."/>
            <person name="Lee H.-Y."/>
            <person name="Lee Y."/>
            <person name="Oh S."/>
            <person name="Lee J.H."/>
            <person name="Choi E."/>
            <person name="Choi E."/>
            <person name="Lee S.E."/>
            <person name="Jeon J."/>
            <person name="Kim H."/>
            <person name="Choi G."/>
            <person name="Song H."/>
            <person name="Lee J."/>
            <person name="Lee S.-C."/>
            <person name="Kwon J.-K."/>
            <person name="Lee H.-Y."/>
            <person name="Koo N."/>
            <person name="Hong Y."/>
            <person name="Kim R.W."/>
            <person name="Kang W.-H."/>
            <person name="Huh J.H."/>
            <person name="Kang B.-C."/>
            <person name="Yang T.-J."/>
            <person name="Lee Y.-H."/>
            <person name="Bennetzen J.L."/>
            <person name="Choi D."/>
        </authorList>
    </citation>
    <scope>NUCLEOTIDE SEQUENCE [LARGE SCALE GENOMIC DNA]</scope>
    <source>
        <strain evidence="2">cv. PBC81</strain>
    </source>
</reference>
<dbReference type="EMBL" id="MLFT02000005">
    <property type="protein sequence ID" value="PHT47833.1"/>
    <property type="molecule type" value="Genomic_DNA"/>
</dbReference>
<organism evidence="1 2">
    <name type="scientific">Capsicum baccatum</name>
    <name type="common">Peruvian pepper</name>
    <dbReference type="NCBI Taxonomy" id="33114"/>
    <lineage>
        <taxon>Eukaryota</taxon>
        <taxon>Viridiplantae</taxon>
        <taxon>Streptophyta</taxon>
        <taxon>Embryophyta</taxon>
        <taxon>Tracheophyta</taxon>
        <taxon>Spermatophyta</taxon>
        <taxon>Magnoliopsida</taxon>
        <taxon>eudicotyledons</taxon>
        <taxon>Gunneridae</taxon>
        <taxon>Pentapetalae</taxon>
        <taxon>asterids</taxon>
        <taxon>lamiids</taxon>
        <taxon>Solanales</taxon>
        <taxon>Solanaceae</taxon>
        <taxon>Solanoideae</taxon>
        <taxon>Capsiceae</taxon>
        <taxon>Capsicum</taxon>
    </lineage>
</organism>
<evidence type="ECO:0000313" key="2">
    <source>
        <dbReference type="Proteomes" id="UP000224567"/>
    </source>
</evidence>
<proteinExistence type="predicted"/>
<evidence type="ECO:0000313" key="1">
    <source>
        <dbReference type="EMBL" id="PHT47833.1"/>
    </source>
</evidence>
<accession>A0A2G2WRG9</accession>
<reference evidence="1 2" key="1">
    <citation type="journal article" date="2017" name="Genome Biol.">
        <title>New reference genome sequences of hot pepper reveal the massive evolution of plant disease-resistance genes by retroduplication.</title>
        <authorList>
            <person name="Kim S."/>
            <person name="Park J."/>
            <person name="Yeom S.I."/>
            <person name="Kim Y.M."/>
            <person name="Seo E."/>
            <person name="Kim K.T."/>
            <person name="Kim M.S."/>
            <person name="Lee J.M."/>
            <person name="Cheong K."/>
            <person name="Shin H.S."/>
            <person name="Kim S.B."/>
            <person name="Han K."/>
            <person name="Lee J."/>
            <person name="Park M."/>
            <person name="Lee H.A."/>
            <person name="Lee H.Y."/>
            <person name="Lee Y."/>
            <person name="Oh S."/>
            <person name="Lee J.H."/>
            <person name="Choi E."/>
            <person name="Choi E."/>
            <person name="Lee S.E."/>
            <person name="Jeon J."/>
            <person name="Kim H."/>
            <person name="Choi G."/>
            <person name="Song H."/>
            <person name="Lee J."/>
            <person name="Lee S.C."/>
            <person name="Kwon J.K."/>
            <person name="Lee H.Y."/>
            <person name="Koo N."/>
            <person name="Hong Y."/>
            <person name="Kim R.W."/>
            <person name="Kang W.H."/>
            <person name="Huh J.H."/>
            <person name="Kang B.C."/>
            <person name="Yang T.J."/>
            <person name="Lee Y.H."/>
            <person name="Bennetzen J.L."/>
            <person name="Choi D."/>
        </authorList>
    </citation>
    <scope>NUCLEOTIDE SEQUENCE [LARGE SCALE GENOMIC DNA]</scope>
    <source>
        <strain evidence="2">cv. PBC81</strain>
    </source>
</reference>
<keyword evidence="2" id="KW-1185">Reference proteome</keyword>